<proteinExistence type="predicted"/>
<reference evidence="1 2" key="1">
    <citation type="journal article" date="2016" name="DNA Res.">
        <title>The draft genome of MD-2 pineapple using hybrid error correction of long reads.</title>
        <authorList>
            <person name="Redwan R.M."/>
            <person name="Saidin A."/>
            <person name="Kumar S.V."/>
        </authorList>
    </citation>
    <scope>NUCLEOTIDE SEQUENCE [LARGE SCALE GENOMIC DNA]</scope>
    <source>
        <strain evidence="2">cv. MD2</strain>
        <tissue evidence="1">Leaf</tissue>
    </source>
</reference>
<dbReference type="EMBL" id="LSRQ01000455">
    <property type="protein sequence ID" value="OAY82646.1"/>
    <property type="molecule type" value="Genomic_DNA"/>
</dbReference>
<evidence type="ECO:0000313" key="2">
    <source>
        <dbReference type="Proteomes" id="UP000092600"/>
    </source>
</evidence>
<accession>A0A199W071</accession>
<evidence type="ECO:0000313" key="1">
    <source>
        <dbReference type="EMBL" id="OAY82646.1"/>
    </source>
</evidence>
<organism evidence="1 2">
    <name type="scientific">Ananas comosus</name>
    <name type="common">Pineapple</name>
    <name type="synonym">Ananas ananas</name>
    <dbReference type="NCBI Taxonomy" id="4615"/>
    <lineage>
        <taxon>Eukaryota</taxon>
        <taxon>Viridiplantae</taxon>
        <taxon>Streptophyta</taxon>
        <taxon>Embryophyta</taxon>
        <taxon>Tracheophyta</taxon>
        <taxon>Spermatophyta</taxon>
        <taxon>Magnoliopsida</taxon>
        <taxon>Liliopsida</taxon>
        <taxon>Poales</taxon>
        <taxon>Bromeliaceae</taxon>
        <taxon>Bromelioideae</taxon>
        <taxon>Ananas</taxon>
    </lineage>
</organism>
<name>A0A199W071_ANACO</name>
<dbReference type="AlphaFoldDB" id="A0A199W071"/>
<protein>
    <submittedName>
        <fullName evidence="1">Uncharacterized protein</fullName>
    </submittedName>
</protein>
<dbReference type="Proteomes" id="UP000092600">
    <property type="component" value="Unassembled WGS sequence"/>
</dbReference>
<gene>
    <name evidence="1" type="ORF">ACMD2_10995</name>
</gene>
<comment type="caution">
    <text evidence="1">The sequence shown here is derived from an EMBL/GenBank/DDBJ whole genome shotgun (WGS) entry which is preliminary data.</text>
</comment>
<sequence>MAPLQYISTCHSSLAPHYFQLTTRTNEDTKGRFLKAFLKKWKKMRHEFSTSTSRYNKLERSLLNSKEEEQTTIPKDVPRELLDRARDEYEFQPDSRLCIPCARMSSLMFFSVLILRSSSASSETSFRRQTRSPSNLEDWGWCHIQGSEASVKKKKRKGETLISEGFGGEMRNPEPDRELGLRTNRVRVDPVRFSKGVFGV</sequence>